<reference evidence="1" key="2">
    <citation type="journal article" date="2015" name="Fish Shellfish Immunol.">
        <title>Early steps in the European eel (Anguilla anguilla)-Vibrio vulnificus interaction in the gills: Role of the RtxA13 toxin.</title>
        <authorList>
            <person name="Callol A."/>
            <person name="Pajuelo D."/>
            <person name="Ebbesson L."/>
            <person name="Teles M."/>
            <person name="MacKenzie S."/>
            <person name="Amaro C."/>
        </authorList>
    </citation>
    <scope>NUCLEOTIDE SEQUENCE</scope>
</reference>
<protein>
    <submittedName>
        <fullName evidence="1">Uncharacterized protein</fullName>
    </submittedName>
</protein>
<proteinExistence type="predicted"/>
<accession>A0A0E9W4K7</accession>
<dbReference type="AlphaFoldDB" id="A0A0E9W4K7"/>
<dbReference type="EMBL" id="GBXM01023305">
    <property type="protein sequence ID" value="JAH85272.1"/>
    <property type="molecule type" value="Transcribed_RNA"/>
</dbReference>
<reference evidence="1" key="1">
    <citation type="submission" date="2014-11" db="EMBL/GenBank/DDBJ databases">
        <authorList>
            <person name="Amaro Gonzalez C."/>
        </authorList>
    </citation>
    <scope>NUCLEOTIDE SEQUENCE</scope>
</reference>
<organism evidence="1">
    <name type="scientific">Anguilla anguilla</name>
    <name type="common">European freshwater eel</name>
    <name type="synonym">Muraena anguilla</name>
    <dbReference type="NCBI Taxonomy" id="7936"/>
    <lineage>
        <taxon>Eukaryota</taxon>
        <taxon>Metazoa</taxon>
        <taxon>Chordata</taxon>
        <taxon>Craniata</taxon>
        <taxon>Vertebrata</taxon>
        <taxon>Euteleostomi</taxon>
        <taxon>Actinopterygii</taxon>
        <taxon>Neopterygii</taxon>
        <taxon>Teleostei</taxon>
        <taxon>Anguilliformes</taxon>
        <taxon>Anguillidae</taxon>
        <taxon>Anguilla</taxon>
    </lineage>
</organism>
<evidence type="ECO:0000313" key="1">
    <source>
        <dbReference type="EMBL" id="JAH85272.1"/>
    </source>
</evidence>
<name>A0A0E9W4K7_ANGAN</name>
<sequence length="73" mass="8222">MSKTTPGMQCYTIPFISVNPMEKLISLFELDLDSGGTVSTPKLCRKGRKKRLITYLGEQGCFCMTNSVEKQRN</sequence>